<organism evidence="1">
    <name type="scientific">Candidatus Kentrum sp. TUN</name>
    <dbReference type="NCBI Taxonomy" id="2126343"/>
    <lineage>
        <taxon>Bacteria</taxon>
        <taxon>Pseudomonadati</taxon>
        <taxon>Pseudomonadota</taxon>
        <taxon>Gammaproteobacteria</taxon>
        <taxon>Candidatus Kentrum</taxon>
    </lineage>
</organism>
<evidence type="ECO:0000313" key="1">
    <source>
        <dbReference type="EMBL" id="VFK50218.1"/>
    </source>
</evidence>
<sequence>MLVLRVKVDRGCFFNQTPVFSEFLFFRYLKMIHPLGIESTTDSMEIEKIVLRIDPDSARTRHGKKPAASLNSDYAELGLFVLSSFLHRDLTGFVFQHHRNVVAYGIGQLTRRANKFRLVGSA</sequence>
<proteinExistence type="predicted"/>
<dbReference type="EMBL" id="CAADFY010000001">
    <property type="protein sequence ID" value="VFK51298.1"/>
    <property type="molecule type" value="Genomic_DNA"/>
</dbReference>
<protein>
    <submittedName>
        <fullName evidence="1">Uncharacterized protein</fullName>
    </submittedName>
</protein>
<dbReference type="EMBL" id="CAADFX010000002">
    <property type="protein sequence ID" value="VFK50782.1"/>
    <property type="molecule type" value="Genomic_DNA"/>
</dbReference>
<gene>
    <name evidence="2" type="ORF">BECKTUN1418D_GA0071000_10025</name>
    <name evidence="1" type="ORF">BECKTUN1418E_GA0071001_100158</name>
    <name evidence="3" type="ORF">BECKTUN1418F_GA0071002_100158</name>
</gene>
<dbReference type="EMBL" id="CAADFV010000001">
    <property type="protein sequence ID" value="VFK50218.1"/>
    <property type="molecule type" value="Genomic_DNA"/>
</dbReference>
<dbReference type="AlphaFoldDB" id="A0A450Z964"/>
<reference evidence="1" key="1">
    <citation type="submission" date="2019-02" db="EMBL/GenBank/DDBJ databases">
        <authorList>
            <person name="Gruber-Vodicka R. H."/>
            <person name="Seah K. B. B."/>
        </authorList>
    </citation>
    <scope>NUCLEOTIDE SEQUENCE</scope>
    <source>
        <strain evidence="2">BECK_BY1</strain>
        <strain evidence="1">BECK_BY2</strain>
        <strain evidence="3">BECK_BY3</strain>
    </source>
</reference>
<accession>A0A450Z964</accession>
<name>A0A450Z964_9GAMM</name>
<evidence type="ECO:0000313" key="2">
    <source>
        <dbReference type="EMBL" id="VFK50782.1"/>
    </source>
</evidence>
<evidence type="ECO:0000313" key="3">
    <source>
        <dbReference type="EMBL" id="VFK51298.1"/>
    </source>
</evidence>